<dbReference type="KEGG" id="bkw:BkAM31D_07465"/>
<name>A0A1X9MGZ9_9BACI</name>
<dbReference type="SUPFAM" id="SSF53756">
    <property type="entry name" value="UDP-Glycosyltransferase/glycogen phosphorylase"/>
    <property type="match status" value="1"/>
</dbReference>
<evidence type="ECO:0000259" key="1">
    <source>
        <dbReference type="Pfam" id="PF00534"/>
    </source>
</evidence>
<dbReference type="EC" id="2.4.1.250" evidence="2"/>
<dbReference type="EMBL" id="CP020814">
    <property type="protein sequence ID" value="ARK29712.1"/>
    <property type="molecule type" value="Genomic_DNA"/>
</dbReference>
<organism evidence="2 3">
    <name type="scientific">Halalkalibacter krulwichiae</name>
    <dbReference type="NCBI Taxonomy" id="199441"/>
    <lineage>
        <taxon>Bacteria</taxon>
        <taxon>Bacillati</taxon>
        <taxon>Bacillota</taxon>
        <taxon>Bacilli</taxon>
        <taxon>Bacillales</taxon>
        <taxon>Bacillaceae</taxon>
        <taxon>Halalkalibacter</taxon>
    </lineage>
</organism>
<dbReference type="GO" id="GO:0102710">
    <property type="term" value="F:D-inositol-3-phosphate glycosyltransferase activity"/>
    <property type="evidence" value="ECO:0007669"/>
    <property type="project" value="UniProtKB-EC"/>
</dbReference>
<feature type="domain" description="Glycosyl transferase family 1" evidence="1">
    <location>
        <begin position="164"/>
        <end position="252"/>
    </location>
</feature>
<dbReference type="Pfam" id="PF00534">
    <property type="entry name" value="Glycos_transf_1"/>
    <property type="match status" value="1"/>
</dbReference>
<dbReference type="AlphaFoldDB" id="A0A1X9MGZ9"/>
<dbReference type="Gene3D" id="3.40.50.2000">
    <property type="entry name" value="Glycogen Phosphorylase B"/>
    <property type="match status" value="2"/>
</dbReference>
<keyword evidence="2" id="KW-0808">Transferase</keyword>
<reference evidence="2 3" key="1">
    <citation type="submission" date="2017-04" db="EMBL/GenBank/DDBJ databases">
        <title>Bacillus krulwichiae AM31D Genome sequencing and assembly.</title>
        <authorList>
            <person name="Krulwich T.A."/>
            <person name="Anastor L."/>
            <person name="Ehrlich R."/>
            <person name="Ehrlich G.D."/>
            <person name="Janto B."/>
        </authorList>
    </citation>
    <scope>NUCLEOTIDE SEQUENCE [LARGE SCALE GENOMIC DNA]</scope>
    <source>
        <strain evidence="2 3">AM31D</strain>
    </source>
</reference>
<dbReference type="InterPro" id="IPR001296">
    <property type="entry name" value="Glyco_trans_1"/>
</dbReference>
<evidence type="ECO:0000313" key="2">
    <source>
        <dbReference type="EMBL" id="ARK29712.1"/>
    </source>
</evidence>
<dbReference type="Proteomes" id="UP000193006">
    <property type="component" value="Chromosome"/>
</dbReference>
<keyword evidence="3" id="KW-1185">Reference proteome</keyword>
<dbReference type="STRING" id="199441.BkAM31D_07465"/>
<sequence>MKILVIWRLLTVGGVNAGWRNRAIHFKKYGIETEFLYSKDLGGLHIMSDIANVYLTKNKQEINEIIQSNYYDAIIIVDTKDAYQWIIQANYTGPIIIEARTPEILKLKPHIERIHDVKPKVIVVPSEHQKRLVSILIDKIPIKVINNGIDTSFFQPLSSYSTEQEPFLPENKKVIGWIGRVDKRKNWRLFLKIAQRILKERDDLEFWLIGGAKSVQKEKFTAQWQALDLTKNIKWFPVIPYQQMPEVYSKIRISGDVRLQQQKESHLETPLSKQWRAAFQ</sequence>
<proteinExistence type="predicted"/>
<gene>
    <name evidence="2" type="primary">mshA_2</name>
    <name evidence="2" type="ORF">BkAM31D_07465</name>
</gene>
<evidence type="ECO:0000313" key="3">
    <source>
        <dbReference type="Proteomes" id="UP000193006"/>
    </source>
</evidence>
<accession>A0A1X9MGZ9</accession>
<dbReference type="RefSeq" id="WP_257391638.1">
    <property type="nucleotide sequence ID" value="NZ_CP020814.1"/>
</dbReference>
<keyword evidence="2" id="KW-0328">Glycosyltransferase</keyword>
<protein>
    <submittedName>
        <fullName evidence="2">D-inositol-3-phosphate glycosyltransferase</fullName>
        <ecNumber evidence="2">2.4.1.250</ecNumber>
    </submittedName>
</protein>